<evidence type="ECO:0000313" key="3">
    <source>
        <dbReference type="Proteomes" id="UP000535491"/>
    </source>
</evidence>
<keyword evidence="1" id="KW-0812">Transmembrane</keyword>
<comment type="caution">
    <text evidence="2">The sequence shown here is derived from an EMBL/GenBank/DDBJ whole genome shotgun (WGS) entry which is preliminary data.</text>
</comment>
<evidence type="ECO:0000313" key="2">
    <source>
        <dbReference type="EMBL" id="MBA4494154.1"/>
    </source>
</evidence>
<reference evidence="2 3" key="1">
    <citation type="submission" date="2020-07" db="EMBL/GenBank/DDBJ databases">
        <authorList>
            <person name="Feng H."/>
        </authorList>
    </citation>
    <scope>NUCLEOTIDE SEQUENCE [LARGE SCALE GENOMIC DNA]</scope>
    <source>
        <strain evidence="3">s-10</strain>
    </source>
</reference>
<keyword evidence="1" id="KW-0472">Membrane</keyword>
<proteinExistence type="predicted"/>
<sequence>MGEPEKVITYLMVGLDFAFVCLVFAVCMFRRLEQRDKRWEKSHQKEYRRMAEEVSELVPDPEPDL</sequence>
<gene>
    <name evidence="2" type="ORF">H1191_07530</name>
</gene>
<protein>
    <submittedName>
        <fullName evidence="2">Uncharacterized protein</fullName>
    </submittedName>
</protein>
<feature type="transmembrane region" description="Helical" evidence="1">
    <location>
        <begin position="7"/>
        <end position="29"/>
    </location>
</feature>
<dbReference type="RefSeq" id="WP_181751389.1">
    <property type="nucleotide sequence ID" value="NZ_JACEIQ010000005.1"/>
</dbReference>
<dbReference type="Proteomes" id="UP000535491">
    <property type="component" value="Unassembled WGS sequence"/>
</dbReference>
<keyword evidence="1" id="KW-1133">Transmembrane helix</keyword>
<organism evidence="2 3">
    <name type="scientific">Paenactinomyces guangxiensis</name>
    <dbReference type="NCBI Taxonomy" id="1490290"/>
    <lineage>
        <taxon>Bacteria</taxon>
        <taxon>Bacillati</taxon>
        <taxon>Bacillota</taxon>
        <taxon>Bacilli</taxon>
        <taxon>Bacillales</taxon>
        <taxon>Thermoactinomycetaceae</taxon>
        <taxon>Paenactinomyces</taxon>
    </lineage>
</organism>
<keyword evidence="3" id="KW-1185">Reference proteome</keyword>
<dbReference type="AlphaFoldDB" id="A0A7W1WQD8"/>
<evidence type="ECO:0000256" key="1">
    <source>
        <dbReference type="SAM" id="Phobius"/>
    </source>
</evidence>
<accession>A0A7W1WQD8</accession>
<name>A0A7W1WQD8_9BACL</name>
<dbReference type="EMBL" id="JACEIQ010000005">
    <property type="protein sequence ID" value="MBA4494154.1"/>
    <property type="molecule type" value="Genomic_DNA"/>
</dbReference>